<reference evidence="9" key="1">
    <citation type="submission" date="2016-10" db="EMBL/GenBank/DDBJ databases">
        <authorList>
            <person name="Varghese N."/>
            <person name="Submissions S."/>
        </authorList>
    </citation>
    <scope>NUCLEOTIDE SEQUENCE [LARGE SCALE GENOMIC DNA]</scope>
    <source>
        <strain evidence="9">CGMCC 1.9108</strain>
    </source>
</reference>
<feature type="transmembrane region" description="Helical" evidence="6">
    <location>
        <begin position="153"/>
        <end position="175"/>
    </location>
</feature>
<dbReference type="EMBL" id="FMZV01000015">
    <property type="protein sequence ID" value="SDE19074.1"/>
    <property type="molecule type" value="Genomic_DNA"/>
</dbReference>
<dbReference type="Pfam" id="PF00892">
    <property type="entry name" value="EamA"/>
    <property type="match status" value="2"/>
</dbReference>
<dbReference type="STRING" id="639004.SAMN04488239_11576"/>
<comment type="subcellular location">
    <subcellularLocation>
        <location evidence="1">Membrane</location>
        <topology evidence="1">Multi-pass membrane protein</topology>
    </subcellularLocation>
</comment>
<evidence type="ECO:0000256" key="6">
    <source>
        <dbReference type="SAM" id="Phobius"/>
    </source>
</evidence>
<dbReference type="Proteomes" id="UP000199628">
    <property type="component" value="Unassembled WGS sequence"/>
</dbReference>
<evidence type="ECO:0000256" key="4">
    <source>
        <dbReference type="ARBA" id="ARBA00022989"/>
    </source>
</evidence>
<name>A0A1G7AW22_9RHOB</name>
<evidence type="ECO:0000313" key="9">
    <source>
        <dbReference type="Proteomes" id="UP000199628"/>
    </source>
</evidence>
<evidence type="ECO:0000259" key="7">
    <source>
        <dbReference type="Pfam" id="PF00892"/>
    </source>
</evidence>
<dbReference type="PANTHER" id="PTHR32322:SF2">
    <property type="entry name" value="EAMA DOMAIN-CONTAINING PROTEIN"/>
    <property type="match status" value="1"/>
</dbReference>
<comment type="similarity">
    <text evidence="2">Belongs to the EamA transporter family.</text>
</comment>
<dbReference type="InterPro" id="IPR037185">
    <property type="entry name" value="EmrE-like"/>
</dbReference>
<keyword evidence="3 6" id="KW-0812">Transmembrane</keyword>
<feature type="transmembrane region" description="Helical" evidence="6">
    <location>
        <begin position="70"/>
        <end position="89"/>
    </location>
</feature>
<feature type="transmembrane region" description="Helical" evidence="6">
    <location>
        <begin position="187"/>
        <end position="209"/>
    </location>
</feature>
<accession>A0A1G7AW22</accession>
<dbReference type="InterPro" id="IPR050638">
    <property type="entry name" value="AA-Vitamin_Transporters"/>
</dbReference>
<organism evidence="8 9">
    <name type="scientific">Ruegeria marina</name>
    <dbReference type="NCBI Taxonomy" id="639004"/>
    <lineage>
        <taxon>Bacteria</taxon>
        <taxon>Pseudomonadati</taxon>
        <taxon>Pseudomonadota</taxon>
        <taxon>Alphaproteobacteria</taxon>
        <taxon>Rhodobacterales</taxon>
        <taxon>Roseobacteraceae</taxon>
        <taxon>Ruegeria</taxon>
    </lineage>
</organism>
<dbReference type="PANTHER" id="PTHR32322">
    <property type="entry name" value="INNER MEMBRANE TRANSPORTER"/>
    <property type="match status" value="1"/>
</dbReference>
<evidence type="ECO:0000256" key="1">
    <source>
        <dbReference type="ARBA" id="ARBA00004141"/>
    </source>
</evidence>
<keyword evidence="9" id="KW-1185">Reference proteome</keyword>
<protein>
    <submittedName>
        <fullName evidence="8">Permease of the drug/metabolite transporter (DMT) superfamily</fullName>
    </submittedName>
</protein>
<keyword evidence="5 6" id="KW-0472">Membrane</keyword>
<dbReference type="SUPFAM" id="SSF103481">
    <property type="entry name" value="Multidrug resistance efflux transporter EmrE"/>
    <property type="match status" value="2"/>
</dbReference>
<feature type="transmembrane region" description="Helical" evidence="6">
    <location>
        <begin position="128"/>
        <end position="147"/>
    </location>
</feature>
<evidence type="ECO:0000256" key="2">
    <source>
        <dbReference type="ARBA" id="ARBA00007362"/>
    </source>
</evidence>
<dbReference type="GO" id="GO:0016020">
    <property type="term" value="C:membrane"/>
    <property type="evidence" value="ECO:0007669"/>
    <property type="project" value="UniProtKB-SubCell"/>
</dbReference>
<feature type="domain" description="EamA" evidence="7">
    <location>
        <begin position="12"/>
        <end position="142"/>
    </location>
</feature>
<dbReference type="InterPro" id="IPR000620">
    <property type="entry name" value="EamA_dom"/>
</dbReference>
<sequence length="307" mass="32009">MTRQALALNVGLLLLFGAGWGLTQPLTKIAVSTGHQPLGLIFWQLVIGAGVMAGVSVMRGRGLPVTRRTLAVCLIIALVGTLVPNAASYRAITHLPAGLMSILMSLIPMMAFPIALGLGLEPFSSRRFGGLAAGLAGVLLLVLPEASLPDRSMLAWLPLALVAPLCYAVEGNYVARWGTAGLDAIQVLFGASLVGAAIALPLALTSGQFISPLAPWGAPEWALIASSLIHVFAYAGYVWLVGQAGAVFAVQVSYVVTATGVLWAMALLGESYSPYIWAAMGLILLGVFLVQPRPKDGLAQTGTIRET</sequence>
<gene>
    <name evidence="8" type="ORF">SAMN04488239_11576</name>
</gene>
<evidence type="ECO:0000313" key="8">
    <source>
        <dbReference type="EMBL" id="SDE19074.1"/>
    </source>
</evidence>
<keyword evidence="4 6" id="KW-1133">Transmembrane helix</keyword>
<feature type="transmembrane region" description="Helical" evidence="6">
    <location>
        <begin position="272"/>
        <end position="290"/>
    </location>
</feature>
<feature type="transmembrane region" description="Helical" evidence="6">
    <location>
        <begin position="95"/>
        <end position="116"/>
    </location>
</feature>
<feature type="transmembrane region" description="Helical" evidence="6">
    <location>
        <begin position="247"/>
        <end position="266"/>
    </location>
</feature>
<feature type="domain" description="EamA" evidence="7">
    <location>
        <begin position="156"/>
        <end position="290"/>
    </location>
</feature>
<dbReference type="AlphaFoldDB" id="A0A1G7AW22"/>
<dbReference type="OrthoDB" id="8688375at2"/>
<feature type="transmembrane region" description="Helical" evidence="6">
    <location>
        <begin position="221"/>
        <end position="240"/>
    </location>
</feature>
<proteinExistence type="inferred from homology"/>
<evidence type="ECO:0000256" key="3">
    <source>
        <dbReference type="ARBA" id="ARBA00022692"/>
    </source>
</evidence>
<evidence type="ECO:0000256" key="5">
    <source>
        <dbReference type="ARBA" id="ARBA00023136"/>
    </source>
</evidence>
<feature type="transmembrane region" description="Helical" evidence="6">
    <location>
        <begin position="37"/>
        <end position="58"/>
    </location>
</feature>
<dbReference type="RefSeq" id="WP_093035173.1">
    <property type="nucleotide sequence ID" value="NZ_FMZV01000015.1"/>
</dbReference>